<dbReference type="Pfam" id="PF07647">
    <property type="entry name" value="SAM_2"/>
    <property type="match status" value="1"/>
</dbReference>
<feature type="transmembrane region" description="Helical" evidence="8">
    <location>
        <begin position="1139"/>
        <end position="1160"/>
    </location>
</feature>
<feature type="transmembrane region" description="Helical" evidence="8">
    <location>
        <begin position="686"/>
        <end position="706"/>
    </location>
</feature>
<dbReference type="PANTHER" id="PTHR22914">
    <property type="entry name" value="CHITIN SYNTHASE"/>
    <property type="match status" value="1"/>
</dbReference>
<proteinExistence type="predicted"/>
<dbReference type="Pfam" id="PF03142">
    <property type="entry name" value="Chitin_synth_2"/>
    <property type="match status" value="1"/>
</dbReference>
<dbReference type="InterPro" id="IPR029044">
    <property type="entry name" value="Nucleotide-diphossugar_trans"/>
</dbReference>
<dbReference type="Proteomes" id="UP001159428">
    <property type="component" value="Unassembled WGS sequence"/>
</dbReference>
<dbReference type="SUPFAM" id="SSF47769">
    <property type="entry name" value="SAM/Pointed domain"/>
    <property type="match status" value="1"/>
</dbReference>
<comment type="subcellular location">
    <subcellularLocation>
        <location evidence="1">Membrane</location>
        <topology evidence="1">Multi-pass membrane protein</topology>
    </subcellularLocation>
</comment>
<accession>A0AAU9W8W0</accession>
<feature type="compositionally biased region" description="Basic and acidic residues" evidence="7">
    <location>
        <begin position="831"/>
        <end position="844"/>
    </location>
</feature>
<evidence type="ECO:0000313" key="11">
    <source>
        <dbReference type="Proteomes" id="UP001159428"/>
    </source>
</evidence>
<feature type="transmembrane region" description="Helical" evidence="8">
    <location>
        <begin position="158"/>
        <end position="180"/>
    </location>
</feature>
<protein>
    <recommendedName>
        <fullName evidence="2">chitin synthase</fullName>
        <ecNumber evidence="2">2.4.1.16</ecNumber>
    </recommendedName>
</protein>
<dbReference type="EMBL" id="CALNXJ010000009">
    <property type="protein sequence ID" value="CAH3103501.1"/>
    <property type="molecule type" value="Genomic_DNA"/>
</dbReference>
<evidence type="ECO:0000256" key="7">
    <source>
        <dbReference type="SAM" id="MobiDB-lite"/>
    </source>
</evidence>
<evidence type="ECO:0000256" key="1">
    <source>
        <dbReference type="ARBA" id="ARBA00004141"/>
    </source>
</evidence>
<comment type="caution">
    <text evidence="10">The sequence shown here is derived from an EMBL/GenBank/DDBJ whole genome shotgun (WGS) entry which is preliminary data.</text>
</comment>
<feature type="region of interest" description="Disordered" evidence="7">
    <location>
        <begin position="831"/>
        <end position="882"/>
    </location>
</feature>
<dbReference type="GO" id="GO:0016020">
    <property type="term" value="C:membrane"/>
    <property type="evidence" value="ECO:0007669"/>
    <property type="project" value="UniProtKB-SubCell"/>
</dbReference>
<reference evidence="10 11" key="1">
    <citation type="submission" date="2022-05" db="EMBL/GenBank/DDBJ databases">
        <authorList>
            <consortium name="Genoscope - CEA"/>
            <person name="William W."/>
        </authorList>
    </citation>
    <scope>NUCLEOTIDE SEQUENCE [LARGE SCALE GENOMIC DNA]</scope>
</reference>
<feature type="transmembrane region" description="Helical" evidence="8">
    <location>
        <begin position="1108"/>
        <end position="1127"/>
    </location>
</feature>
<feature type="transmembrane region" description="Helical" evidence="8">
    <location>
        <begin position="12"/>
        <end position="30"/>
    </location>
</feature>
<keyword evidence="4 8" id="KW-0812">Transmembrane</keyword>
<dbReference type="Gene3D" id="1.10.150.50">
    <property type="entry name" value="Transcription Factor, Ets-1"/>
    <property type="match status" value="2"/>
</dbReference>
<dbReference type="GO" id="GO:0004100">
    <property type="term" value="F:chitin synthase activity"/>
    <property type="evidence" value="ECO:0007669"/>
    <property type="project" value="UniProtKB-EC"/>
</dbReference>
<keyword evidence="3" id="KW-0808">Transferase</keyword>
<dbReference type="InterPro" id="IPR001660">
    <property type="entry name" value="SAM"/>
</dbReference>
<feature type="region of interest" description="Disordered" evidence="7">
    <location>
        <begin position="1189"/>
        <end position="1210"/>
    </location>
</feature>
<feature type="transmembrane region" description="Helical" evidence="8">
    <location>
        <begin position="775"/>
        <end position="793"/>
    </location>
</feature>
<feature type="compositionally biased region" description="Basic residues" evidence="7">
    <location>
        <begin position="1198"/>
        <end position="1210"/>
    </location>
</feature>
<feature type="transmembrane region" description="Helical" evidence="8">
    <location>
        <begin position="654"/>
        <end position="674"/>
    </location>
</feature>
<keyword evidence="6 8" id="KW-0472">Membrane</keyword>
<evidence type="ECO:0000256" key="2">
    <source>
        <dbReference type="ARBA" id="ARBA00012543"/>
    </source>
</evidence>
<dbReference type="EC" id="2.4.1.16" evidence="2"/>
<dbReference type="AlphaFoldDB" id="A0AAU9W8W0"/>
<keyword evidence="3" id="KW-0328">Glycosyltransferase</keyword>
<dbReference type="PROSITE" id="PS50105">
    <property type="entry name" value="SAM_DOMAIN"/>
    <property type="match status" value="1"/>
</dbReference>
<evidence type="ECO:0000256" key="4">
    <source>
        <dbReference type="ARBA" id="ARBA00022692"/>
    </source>
</evidence>
<gene>
    <name evidence="10" type="ORF">PMEA_00035149</name>
</gene>
<keyword evidence="11" id="KW-1185">Reference proteome</keyword>
<feature type="transmembrane region" description="Helical" evidence="8">
    <location>
        <begin position="743"/>
        <end position="763"/>
    </location>
</feature>
<dbReference type="InterPro" id="IPR013761">
    <property type="entry name" value="SAM/pointed_sf"/>
</dbReference>
<keyword evidence="5 8" id="KW-1133">Transmembrane helix</keyword>
<feature type="transmembrane region" description="Helical" evidence="8">
    <location>
        <begin position="187"/>
        <end position="206"/>
    </location>
</feature>
<organism evidence="10 11">
    <name type="scientific">Pocillopora meandrina</name>
    <dbReference type="NCBI Taxonomy" id="46732"/>
    <lineage>
        <taxon>Eukaryota</taxon>
        <taxon>Metazoa</taxon>
        <taxon>Cnidaria</taxon>
        <taxon>Anthozoa</taxon>
        <taxon>Hexacorallia</taxon>
        <taxon>Scleractinia</taxon>
        <taxon>Astrocoeniina</taxon>
        <taxon>Pocilloporidae</taxon>
        <taxon>Pocillopora</taxon>
    </lineage>
</organism>
<dbReference type="GO" id="GO:0006031">
    <property type="term" value="P:chitin biosynthetic process"/>
    <property type="evidence" value="ECO:0007669"/>
    <property type="project" value="TreeGrafter"/>
</dbReference>
<evidence type="ECO:0000256" key="8">
    <source>
        <dbReference type="SAM" id="Phobius"/>
    </source>
</evidence>
<dbReference type="GO" id="GO:0071944">
    <property type="term" value="C:cell periphery"/>
    <property type="evidence" value="ECO:0007669"/>
    <property type="project" value="TreeGrafter"/>
</dbReference>
<dbReference type="SUPFAM" id="SSF53448">
    <property type="entry name" value="Nucleotide-diphospho-sugar transferases"/>
    <property type="match status" value="1"/>
</dbReference>
<sequence>MLFLKVADLQGIILAQLSLFLLSIVWSPTFREFQIQNTPSEEDRETGMDHSTDAVKECVDTLQKSGTNSKFRPKETFTSKPVYEEMTSDINNNSEGSSQSETGPPKLTRTAQAKTAVISSLCKLFFIPLTAVAFSTVYDIVKLNTFEGFKAITTSNPSFLYFILHILTSFFCFHFGWIACSLRMQRIGLALPLTLATPITVIITQFKGFCETEIIPLPCASGDIHYVLGAGLLLWLAQCLGATHYLWESPGKILGKVCDSFWIPYYNGVCLEQNLLTNKRNLSFDEECSSQENASASNQKDSGLHVFICTTMYHEKREEMEQLLESVYDVLKNNKSGHHFEAHVFFDGCLRTEELNSYVLQLASLVKNTLKVKELSDCIKVETHFGMQLKWKLELERETSFTIHLKDNAKVKNKKRWSQVMYMSYVLDFKIVTKKLEDDQCFILATDGDVKFTHESVEALIDQICEYPGTGAVCARTYPLGKGPVYWYQVFDYAIGHWFQKVTNHMLGSVLCCPGCFSLYRCRAVRDVLPNYATCADTAFQCLTKDMGEDRWMCTLMIQNGWRLTYCAAAENSTYCPGSFDEFYKQRKRWAPSTLANLVLLITEWKQTLNNNEHISLLFIIYQAFLVFSTVIGGSTVILVIVGGMVLAGVPVNHITTSVLLSLVVAVYVLICLYTPPKWQLKVSKILTFFFSVIMCTVAVGLAVQISNDLKERKVEPTVATTMQIETTSLTTTTKPLEHHLPAGVSSLYLGGLIAIFVVSALLHPREVTCLFHGIWYFLCLPSGYLLLTVYAICNLTDSSWGTREESSGKKSSQNSLWEYYLCCHWTRSDRGGDERRKLSDSKEPGPSGLNTNTGSAEKENNEGNAKTRSVEEVLSSEAKGELDVTHSTAMNLSESNDEHIPSEQLGDFLGEIKLEKYYQSFFDSGYEFIDDLVGIKEEDLEQIGINEEDHSKLMEYIKRIPQDDSKQEIPENIKGWLIKHHLEDYHSKFGEKFKHLWQLQKLKNEPKKDFKESARKNFGIEKPGHFKRLVKAVCSLQVKGHVQMTILSTEHTLNSVLPVKRDSKDYPEDEITFWKELLEEGFLSPHNTALAFTSSPEENLRKLRTTALWVFSVSNMFWMVLILTLVEKRDLKILGLDVIALSFLITYGGIIFAQFLALLCHRVKTIMHILARTPWILPIKNETEKNERMNEKSVLQSRKHRKLHPFSYA</sequence>
<evidence type="ECO:0000313" key="10">
    <source>
        <dbReference type="EMBL" id="CAH3103501.1"/>
    </source>
</evidence>
<evidence type="ECO:0000256" key="3">
    <source>
        <dbReference type="ARBA" id="ARBA00022676"/>
    </source>
</evidence>
<evidence type="ECO:0000259" key="9">
    <source>
        <dbReference type="PROSITE" id="PS50105"/>
    </source>
</evidence>
<evidence type="ECO:0000256" key="6">
    <source>
        <dbReference type="ARBA" id="ARBA00023136"/>
    </source>
</evidence>
<feature type="transmembrane region" description="Helical" evidence="8">
    <location>
        <begin position="116"/>
        <end position="138"/>
    </location>
</feature>
<dbReference type="InterPro" id="IPR004835">
    <property type="entry name" value="Chitin_synth"/>
</dbReference>
<name>A0AAU9W8W0_9CNID</name>
<dbReference type="PANTHER" id="PTHR22914:SF41">
    <property type="entry name" value="CHITIN SYNTHASE 7"/>
    <property type="match status" value="1"/>
</dbReference>
<feature type="transmembrane region" description="Helical" evidence="8">
    <location>
        <begin position="615"/>
        <end position="648"/>
    </location>
</feature>
<feature type="domain" description="SAM" evidence="9">
    <location>
        <begin position="901"/>
        <end position="955"/>
    </location>
</feature>
<evidence type="ECO:0000256" key="5">
    <source>
        <dbReference type="ARBA" id="ARBA00022989"/>
    </source>
</evidence>